<dbReference type="PROSITE" id="PS51257">
    <property type="entry name" value="PROKAR_LIPOPROTEIN"/>
    <property type="match status" value="1"/>
</dbReference>
<reference evidence="1 2" key="1">
    <citation type="submission" date="2012-05" db="EMBL/GenBank/DDBJ databases">
        <authorList>
            <person name="Weinstock G."/>
            <person name="Sodergren E."/>
            <person name="Lobos E.A."/>
            <person name="Fulton L."/>
            <person name="Fulton R."/>
            <person name="Courtney L."/>
            <person name="Fronick C."/>
            <person name="O'Laughlin M."/>
            <person name="Godfrey J."/>
            <person name="Wilson R.M."/>
            <person name="Miner T."/>
            <person name="Farmer C."/>
            <person name="Delehaunty K."/>
            <person name="Cordes M."/>
            <person name="Minx P."/>
            <person name="Tomlinson C."/>
            <person name="Chen J."/>
            <person name="Wollam A."/>
            <person name="Pepin K.H."/>
            <person name="Bhonagiri V."/>
            <person name="Zhang X."/>
            <person name="Suruliraj S."/>
            <person name="Warren W."/>
            <person name="Mitreva M."/>
            <person name="Mardis E.R."/>
            <person name="Wilson R.K."/>
        </authorList>
    </citation>
    <scope>NUCLEOTIDE SEQUENCE [LARGE SCALE GENOMIC DNA]</scope>
    <source>
        <strain evidence="1 2">F0055</strain>
    </source>
</reference>
<dbReference type="PATRIC" id="fig|1127699.3.peg.2364"/>
<dbReference type="Proteomes" id="UP000010433">
    <property type="component" value="Unassembled WGS sequence"/>
</dbReference>
<dbReference type="OrthoDB" id="9990803at2"/>
<evidence type="ECO:0000313" key="2">
    <source>
        <dbReference type="Proteomes" id="UP000010433"/>
    </source>
</evidence>
<comment type="caution">
    <text evidence="1">The sequence shown here is derived from an EMBL/GenBank/DDBJ whole genome shotgun (WGS) entry which is preliminary data.</text>
</comment>
<organism evidence="1 2">
    <name type="scientific">Hoylesella saccharolytica F0055</name>
    <dbReference type="NCBI Taxonomy" id="1127699"/>
    <lineage>
        <taxon>Bacteria</taxon>
        <taxon>Pseudomonadati</taxon>
        <taxon>Bacteroidota</taxon>
        <taxon>Bacteroidia</taxon>
        <taxon>Bacteroidales</taxon>
        <taxon>Prevotellaceae</taxon>
        <taxon>Hoylesella</taxon>
    </lineage>
</organism>
<dbReference type="STRING" id="1127699.HMPREF9151_02571"/>
<name>L1MYG5_9BACT</name>
<dbReference type="AlphaFoldDB" id="L1MYG5"/>
<dbReference type="RefSeq" id="WP_009161431.1">
    <property type="nucleotide sequence ID" value="NZ_KB290963.1"/>
</dbReference>
<dbReference type="EMBL" id="AMEP01000165">
    <property type="protein sequence ID" value="EKX96044.1"/>
    <property type="molecule type" value="Genomic_DNA"/>
</dbReference>
<protein>
    <submittedName>
        <fullName evidence="1">Uncharacterized protein</fullName>
    </submittedName>
</protein>
<gene>
    <name evidence="1" type="ORF">HMPREF9151_02571</name>
</gene>
<evidence type="ECO:0000313" key="1">
    <source>
        <dbReference type="EMBL" id="EKX96044.1"/>
    </source>
</evidence>
<dbReference type="HOGENOM" id="CLU_1018853_0_0_10"/>
<keyword evidence="2" id="KW-1185">Reference proteome</keyword>
<proteinExistence type="predicted"/>
<accession>L1MYG5</accession>
<sequence>MKKLLLYTIMLVVWVGCSSKNDSAKTTPQNRISTVKNNRSVFRNVSQTNELKRKLQGSWCSVEEFAYCAMYFRKGEVCFVDADPEHFYKYILNGDTLTINHTAINEVTIAAISFRGDTLMMRHLNTEFASIGKYLPFGTISIGGKRIELPERNDSLGEQQFEAIIKRLAKQPLNEQTLCEWRVLYAFTDGYITESLDDYLAELYDKHPTPFLMWIYHHKKDEEDPFRALVFNYMDTNTGYPEQEQVRKDIGRLKNKAARDFLNQLTEQWTKKE</sequence>